<evidence type="ECO:0000256" key="2">
    <source>
        <dbReference type="ARBA" id="ARBA00004771"/>
    </source>
</evidence>
<keyword evidence="8" id="KW-0812">Transmembrane</keyword>
<sequence length="354" mass="40560">MFIKNSPILSNFTNYFPITLVKSFDLKPTFTNVEIDSENFKFPFNYLPNFISNLLFNLKLINKFNYKIKKDFRTGPRYIFGYHPHGVIGMGAIGAFASEGAGFSKIFPGIKVFLLTIINNFQIPFYRDYLMSIGVSSVSKKNIIALMKQDLSVVIVVGGAAESLLSKPGNNDIILKKRKGFIKVALELCNKSNSINSKDDLLKFNKDNDICVVPVYGFGETSVYDVYDTNDIDDSSTKSENYFKACMKWLQLWMKKNIGFTIPLFLARGVFNYDFGLLPFRRPINVVVGKPIPIYRFANKEKSKENDPESFGEVTQEEIDHFHNLYVEGLIKLFHDNKEQYSTSEFDRDLRIVE</sequence>
<proteinExistence type="inferred from homology"/>
<dbReference type="Pfam" id="PF03982">
    <property type="entry name" value="DAGAT"/>
    <property type="match status" value="2"/>
</dbReference>
<keyword evidence="6 16" id="KW-0444">Lipid biosynthesis</keyword>
<comment type="caution">
    <text evidence="17">The sequence shown here is derived from an EMBL/GenBank/DDBJ whole genome shotgun (WGS) entry which is preliminary data.</text>
</comment>
<evidence type="ECO:0000313" key="18">
    <source>
        <dbReference type="Proteomes" id="UP001165120"/>
    </source>
</evidence>
<comment type="function">
    <text evidence="16">Catalyzes the terminal and only committed step in triacylglycerol synthesis by using diacylglycerol and fatty acyl CoA as substrates.</text>
</comment>
<dbReference type="PANTHER" id="PTHR12317">
    <property type="entry name" value="DIACYLGLYCEROL O-ACYLTRANSFERASE"/>
    <property type="match status" value="1"/>
</dbReference>
<keyword evidence="7" id="KW-0808">Transferase</keyword>
<evidence type="ECO:0000256" key="6">
    <source>
        <dbReference type="ARBA" id="ARBA00022516"/>
    </source>
</evidence>
<evidence type="ECO:0000256" key="13">
    <source>
        <dbReference type="ARBA" id="ARBA00023136"/>
    </source>
</evidence>
<comment type="catalytic activity">
    <reaction evidence="15 16">
        <text>an acyl-CoA + a 1,2-diacyl-sn-glycerol = a triacyl-sn-glycerol + CoA</text>
        <dbReference type="Rhea" id="RHEA:10868"/>
        <dbReference type="ChEBI" id="CHEBI:17815"/>
        <dbReference type="ChEBI" id="CHEBI:57287"/>
        <dbReference type="ChEBI" id="CHEBI:58342"/>
        <dbReference type="ChEBI" id="CHEBI:64615"/>
        <dbReference type="EC" id="2.3.1.20"/>
    </reaction>
</comment>
<dbReference type="PANTHER" id="PTHR12317:SF0">
    <property type="entry name" value="ACYLTRANSFERASE"/>
    <property type="match status" value="1"/>
</dbReference>
<dbReference type="GO" id="GO:0005789">
    <property type="term" value="C:endoplasmic reticulum membrane"/>
    <property type="evidence" value="ECO:0007669"/>
    <property type="project" value="UniProtKB-SubCell"/>
</dbReference>
<keyword evidence="12 16" id="KW-0443">Lipid metabolism</keyword>
<gene>
    <name evidence="17" type="ORF">Cboi02_000605600</name>
</gene>
<evidence type="ECO:0000256" key="5">
    <source>
        <dbReference type="ARBA" id="ARBA00013244"/>
    </source>
</evidence>
<comment type="pathway">
    <text evidence="2 16">Glycerolipid metabolism; triacylglycerol biosynthesis.</text>
</comment>
<dbReference type="GO" id="GO:0019432">
    <property type="term" value="P:triglyceride biosynthetic process"/>
    <property type="evidence" value="ECO:0007669"/>
    <property type="project" value="UniProtKB-UniRule"/>
</dbReference>
<organism evidence="17 18">
    <name type="scientific">Candida boidinii</name>
    <name type="common">Yeast</name>
    <dbReference type="NCBI Taxonomy" id="5477"/>
    <lineage>
        <taxon>Eukaryota</taxon>
        <taxon>Fungi</taxon>
        <taxon>Dikarya</taxon>
        <taxon>Ascomycota</taxon>
        <taxon>Saccharomycotina</taxon>
        <taxon>Pichiomycetes</taxon>
        <taxon>Pichiales</taxon>
        <taxon>Pichiaceae</taxon>
        <taxon>Ogataea</taxon>
        <taxon>Ogataea/Candida clade</taxon>
    </lineage>
</organism>
<evidence type="ECO:0000256" key="16">
    <source>
        <dbReference type="RuleBase" id="RU367023"/>
    </source>
</evidence>
<evidence type="ECO:0000256" key="9">
    <source>
        <dbReference type="ARBA" id="ARBA00022798"/>
    </source>
</evidence>
<comment type="similarity">
    <text evidence="4 16">Belongs to the diacylglycerol acyltransferase family.</text>
</comment>
<dbReference type="CDD" id="cd07987">
    <property type="entry name" value="LPLAT_MGAT-like"/>
    <property type="match status" value="1"/>
</dbReference>
<keyword evidence="10 16" id="KW-0256">Endoplasmic reticulum</keyword>
<dbReference type="EC" id="2.3.1.20" evidence="5 16"/>
<evidence type="ECO:0000256" key="8">
    <source>
        <dbReference type="ARBA" id="ARBA00022692"/>
    </source>
</evidence>
<evidence type="ECO:0000256" key="15">
    <source>
        <dbReference type="ARBA" id="ARBA00048109"/>
    </source>
</evidence>
<evidence type="ECO:0000256" key="12">
    <source>
        <dbReference type="ARBA" id="ARBA00023098"/>
    </source>
</evidence>
<keyword evidence="13" id="KW-0472">Membrane</keyword>
<comment type="pathway">
    <text evidence="3">Lipid metabolism.</text>
</comment>
<keyword evidence="11" id="KW-1133">Transmembrane helix</keyword>
<keyword evidence="14 16" id="KW-0012">Acyltransferase</keyword>
<evidence type="ECO:0000313" key="17">
    <source>
        <dbReference type="EMBL" id="GME79238.1"/>
    </source>
</evidence>
<keyword evidence="9" id="KW-0319">Glycerol metabolism</keyword>
<protein>
    <recommendedName>
        <fullName evidence="5 16">Diacylglycerol O-acyltransferase</fullName>
        <ecNumber evidence="5 16">2.3.1.20</ecNumber>
    </recommendedName>
</protein>
<accession>A0A9W6WKV6</accession>
<name>A0A9W6WKV6_CANBO</name>
<dbReference type="AlphaFoldDB" id="A0A9W6WKV6"/>
<evidence type="ECO:0000256" key="7">
    <source>
        <dbReference type="ARBA" id="ARBA00022679"/>
    </source>
</evidence>
<comment type="subcellular location">
    <subcellularLocation>
        <location evidence="1 16">Endoplasmic reticulum membrane</location>
        <topology evidence="1 16">Multi-pass membrane protein</topology>
    </subcellularLocation>
</comment>
<evidence type="ECO:0000256" key="3">
    <source>
        <dbReference type="ARBA" id="ARBA00005189"/>
    </source>
</evidence>
<evidence type="ECO:0000256" key="4">
    <source>
        <dbReference type="ARBA" id="ARBA00005420"/>
    </source>
</evidence>
<evidence type="ECO:0000256" key="14">
    <source>
        <dbReference type="ARBA" id="ARBA00023315"/>
    </source>
</evidence>
<evidence type="ECO:0000256" key="11">
    <source>
        <dbReference type="ARBA" id="ARBA00022989"/>
    </source>
</evidence>
<evidence type="ECO:0000256" key="1">
    <source>
        <dbReference type="ARBA" id="ARBA00004477"/>
    </source>
</evidence>
<evidence type="ECO:0000256" key="10">
    <source>
        <dbReference type="ARBA" id="ARBA00022824"/>
    </source>
</evidence>
<dbReference type="Proteomes" id="UP001165120">
    <property type="component" value="Unassembled WGS sequence"/>
</dbReference>
<reference evidence="17" key="1">
    <citation type="submission" date="2023-04" db="EMBL/GenBank/DDBJ databases">
        <title>Candida boidinii NBRC 10035.</title>
        <authorList>
            <person name="Ichikawa N."/>
            <person name="Sato H."/>
            <person name="Tonouchi N."/>
        </authorList>
    </citation>
    <scope>NUCLEOTIDE SEQUENCE</scope>
    <source>
        <strain evidence="17">NBRC 10035</strain>
    </source>
</reference>
<dbReference type="InterPro" id="IPR007130">
    <property type="entry name" value="DAGAT"/>
</dbReference>
<keyword evidence="18" id="KW-1185">Reference proteome</keyword>
<dbReference type="GO" id="GO:0006071">
    <property type="term" value="P:glycerol metabolic process"/>
    <property type="evidence" value="ECO:0007669"/>
    <property type="project" value="UniProtKB-UniRule"/>
</dbReference>
<dbReference type="EMBL" id="BSXN01003423">
    <property type="protein sequence ID" value="GME79238.1"/>
    <property type="molecule type" value="Genomic_DNA"/>
</dbReference>
<dbReference type="GO" id="GO:0004144">
    <property type="term" value="F:diacylglycerol O-acyltransferase activity"/>
    <property type="evidence" value="ECO:0007669"/>
    <property type="project" value="UniProtKB-UniRule"/>
</dbReference>